<dbReference type="EMBL" id="VSRR010004052">
    <property type="protein sequence ID" value="MPC38381.1"/>
    <property type="molecule type" value="Genomic_DNA"/>
</dbReference>
<dbReference type="SUPFAM" id="SSF54534">
    <property type="entry name" value="FKBP-like"/>
    <property type="match status" value="1"/>
</dbReference>
<dbReference type="GO" id="GO:0034587">
    <property type="term" value="P:piRNA processing"/>
    <property type="evidence" value="ECO:0007669"/>
    <property type="project" value="TreeGrafter"/>
</dbReference>
<comment type="similarity">
    <text evidence="1">Belongs to the FKBP6 family.</text>
</comment>
<sequence length="430" mass="46736">MGYPTIVPTKQTYDTTIATKVTYETTHISAGTDDTTTVAPEGTDTVTIDPEATNDTVTDVPGDTDLTTDDTVTIGPEDIDKTTNDSVTVGPEEPVATVTTAPGETSESTTAQTAPTDKEDFSDCIVEGQQYKDGSSVPLTSDCQESCRCDNGSRARLLGAVCRASLAAIRRAGFREGSVMAAPGTLCQTTSMYCLSLGGRIPKRHFYLPGQFLKLYSHQIVEPCVLWDPRSLQAHGFESFPRSECRLDFLTWGKGFLAVSDAGDEEPFERLAHRMMDISGDGGVLKMEVKAGVGEAIPERASVTFHYTAFLEHNDEPFDSSLLRGFPDRKLLDVGELLPGLNLAIKTMRCGETSRFLIWPHYAFGKTGCPPRIPGGAVLLYEVQLVSAVDHAAADSFQDLDVEKQNTTTFKEKLEAAQAYHRQVCSMFTP</sequence>
<dbReference type="PANTHER" id="PTHR46674">
    <property type="entry name" value="INACTIVE PEPTIDYL-PROLYL CIS-TRANS ISOMERASE FKBP6"/>
    <property type="match status" value="1"/>
</dbReference>
<evidence type="ECO:0000256" key="2">
    <source>
        <dbReference type="ARBA" id="ARBA00022737"/>
    </source>
</evidence>
<evidence type="ECO:0000259" key="6">
    <source>
        <dbReference type="PROSITE" id="PS50059"/>
    </source>
</evidence>
<accession>A0A5B7EUL6</accession>
<comment type="caution">
    <text evidence="7">The sequence shown here is derived from an EMBL/GenBank/DDBJ whole genome shotgun (WGS) entry which is preliminary data.</text>
</comment>
<dbReference type="GO" id="GO:0051879">
    <property type="term" value="F:Hsp90 protein binding"/>
    <property type="evidence" value="ECO:0007669"/>
    <property type="project" value="TreeGrafter"/>
</dbReference>
<evidence type="ECO:0000313" key="7">
    <source>
        <dbReference type="EMBL" id="MPC38381.1"/>
    </source>
</evidence>
<dbReference type="GO" id="GO:0007283">
    <property type="term" value="P:spermatogenesis"/>
    <property type="evidence" value="ECO:0007669"/>
    <property type="project" value="TreeGrafter"/>
</dbReference>
<dbReference type="GO" id="GO:0005737">
    <property type="term" value="C:cytoplasm"/>
    <property type="evidence" value="ECO:0007669"/>
    <property type="project" value="TreeGrafter"/>
</dbReference>
<dbReference type="Gene3D" id="3.10.50.40">
    <property type="match status" value="1"/>
</dbReference>
<proteinExistence type="inferred from homology"/>
<evidence type="ECO:0000256" key="4">
    <source>
        <dbReference type="PROSITE-ProRule" id="PRU00277"/>
    </source>
</evidence>
<evidence type="ECO:0000256" key="1">
    <source>
        <dbReference type="ARBA" id="ARBA00009648"/>
    </source>
</evidence>
<keyword evidence="8" id="KW-1185">Reference proteome</keyword>
<dbReference type="InterPro" id="IPR042282">
    <property type="entry name" value="FKBP6/shu"/>
</dbReference>
<dbReference type="PROSITE" id="PS50059">
    <property type="entry name" value="FKBP_PPIASE"/>
    <property type="match status" value="1"/>
</dbReference>
<evidence type="ECO:0000313" key="8">
    <source>
        <dbReference type="Proteomes" id="UP000324222"/>
    </source>
</evidence>
<organism evidence="7 8">
    <name type="scientific">Portunus trituberculatus</name>
    <name type="common">Swimming crab</name>
    <name type="synonym">Neptunus trituberculatus</name>
    <dbReference type="NCBI Taxonomy" id="210409"/>
    <lineage>
        <taxon>Eukaryota</taxon>
        <taxon>Metazoa</taxon>
        <taxon>Ecdysozoa</taxon>
        <taxon>Arthropoda</taxon>
        <taxon>Crustacea</taxon>
        <taxon>Multicrustacea</taxon>
        <taxon>Malacostraca</taxon>
        <taxon>Eumalacostraca</taxon>
        <taxon>Eucarida</taxon>
        <taxon>Decapoda</taxon>
        <taxon>Pleocyemata</taxon>
        <taxon>Brachyura</taxon>
        <taxon>Eubrachyura</taxon>
        <taxon>Portunoidea</taxon>
        <taxon>Portunidae</taxon>
        <taxon>Portuninae</taxon>
        <taxon>Portunus</taxon>
    </lineage>
</organism>
<feature type="compositionally biased region" description="Low complexity" evidence="5">
    <location>
        <begin position="53"/>
        <end position="70"/>
    </location>
</feature>
<comment type="catalytic activity">
    <reaction evidence="4">
        <text>[protein]-peptidylproline (omega=180) = [protein]-peptidylproline (omega=0)</text>
        <dbReference type="Rhea" id="RHEA:16237"/>
        <dbReference type="Rhea" id="RHEA-COMP:10747"/>
        <dbReference type="Rhea" id="RHEA-COMP:10748"/>
        <dbReference type="ChEBI" id="CHEBI:83833"/>
        <dbReference type="ChEBI" id="CHEBI:83834"/>
        <dbReference type="EC" id="5.2.1.8"/>
    </reaction>
</comment>
<feature type="domain" description="PPIase FKBP-type" evidence="6">
    <location>
        <begin position="300"/>
        <end position="389"/>
    </location>
</feature>
<keyword evidence="4 7" id="KW-0413">Isomerase</keyword>
<dbReference type="EC" id="5.2.1.8" evidence="4"/>
<reference evidence="7 8" key="1">
    <citation type="submission" date="2019-05" db="EMBL/GenBank/DDBJ databases">
        <title>Another draft genome of Portunus trituberculatus and its Hox gene families provides insights of decapod evolution.</title>
        <authorList>
            <person name="Jeong J.-H."/>
            <person name="Song I."/>
            <person name="Kim S."/>
            <person name="Choi T."/>
            <person name="Kim D."/>
            <person name="Ryu S."/>
            <person name="Kim W."/>
        </authorList>
    </citation>
    <scope>NUCLEOTIDE SEQUENCE [LARGE SCALE GENOMIC DNA]</scope>
    <source>
        <tissue evidence="7">Muscle</tissue>
    </source>
</reference>
<keyword evidence="4" id="KW-0697">Rotamase</keyword>
<dbReference type="InterPro" id="IPR001179">
    <property type="entry name" value="PPIase_FKBP_dom"/>
</dbReference>
<evidence type="ECO:0000256" key="3">
    <source>
        <dbReference type="ARBA" id="ARBA00022803"/>
    </source>
</evidence>
<dbReference type="AlphaFoldDB" id="A0A5B7EUL6"/>
<keyword evidence="3" id="KW-0802">TPR repeat</keyword>
<dbReference type="OrthoDB" id="8116123at2759"/>
<feature type="compositionally biased region" description="Polar residues" evidence="5">
    <location>
        <begin position="97"/>
        <end position="115"/>
    </location>
</feature>
<dbReference type="Pfam" id="PF00254">
    <property type="entry name" value="FKBP_C"/>
    <property type="match status" value="1"/>
</dbReference>
<protein>
    <recommendedName>
        <fullName evidence="4">peptidylprolyl isomerase</fullName>
        <ecNumber evidence="4">5.2.1.8</ecNumber>
    </recommendedName>
</protein>
<dbReference type="GO" id="GO:0003755">
    <property type="term" value="F:peptidyl-prolyl cis-trans isomerase activity"/>
    <property type="evidence" value="ECO:0007669"/>
    <property type="project" value="UniProtKB-KW"/>
</dbReference>
<name>A0A5B7EUL6_PORTR</name>
<feature type="region of interest" description="Disordered" evidence="5">
    <location>
        <begin position="75"/>
        <end position="119"/>
    </location>
</feature>
<gene>
    <name evidence="7" type="primary">FKBP6</name>
    <name evidence="7" type="ORF">E2C01_031888</name>
</gene>
<evidence type="ECO:0000256" key="5">
    <source>
        <dbReference type="SAM" id="MobiDB-lite"/>
    </source>
</evidence>
<dbReference type="PANTHER" id="PTHR46674:SF1">
    <property type="entry name" value="INACTIVE PEPTIDYL-PROLYL CIS-TRANS ISOMERASE FKBP6"/>
    <property type="match status" value="1"/>
</dbReference>
<dbReference type="Proteomes" id="UP000324222">
    <property type="component" value="Unassembled WGS sequence"/>
</dbReference>
<dbReference type="InterPro" id="IPR046357">
    <property type="entry name" value="PPIase_dom_sf"/>
</dbReference>
<feature type="region of interest" description="Disordered" evidence="5">
    <location>
        <begin position="51"/>
        <end position="70"/>
    </location>
</feature>
<keyword evidence="2" id="KW-0677">Repeat</keyword>